<dbReference type="GO" id="GO:0033596">
    <property type="term" value="C:TSC1-TSC2 complex"/>
    <property type="evidence" value="ECO:0007669"/>
    <property type="project" value="TreeGrafter"/>
</dbReference>
<organism evidence="2 3">
    <name type="scientific">Desmophyllum pertusum</name>
    <dbReference type="NCBI Taxonomy" id="174260"/>
    <lineage>
        <taxon>Eukaryota</taxon>
        <taxon>Metazoa</taxon>
        <taxon>Cnidaria</taxon>
        <taxon>Anthozoa</taxon>
        <taxon>Hexacorallia</taxon>
        <taxon>Scleractinia</taxon>
        <taxon>Caryophylliina</taxon>
        <taxon>Caryophylliidae</taxon>
        <taxon>Desmophyllum</taxon>
    </lineage>
</organism>
<name>A0A9X0CSQ1_9CNID</name>
<dbReference type="PANTHER" id="PTHR10063">
    <property type="entry name" value="TUBERIN"/>
    <property type="match status" value="1"/>
</dbReference>
<accession>A0A9X0CSQ1</accession>
<feature type="region of interest" description="Disordered" evidence="1">
    <location>
        <begin position="289"/>
        <end position="360"/>
    </location>
</feature>
<dbReference type="PANTHER" id="PTHR10063:SF0">
    <property type="entry name" value="TUBERIN"/>
    <property type="match status" value="1"/>
</dbReference>
<dbReference type="AlphaFoldDB" id="A0A9X0CSQ1"/>
<feature type="compositionally biased region" description="Polar residues" evidence="1">
    <location>
        <begin position="166"/>
        <end position="186"/>
    </location>
</feature>
<dbReference type="GO" id="GO:0005096">
    <property type="term" value="F:GTPase activator activity"/>
    <property type="evidence" value="ECO:0007669"/>
    <property type="project" value="InterPro"/>
</dbReference>
<dbReference type="InterPro" id="IPR027107">
    <property type="entry name" value="Tuberin/Ral-act_asu"/>
</dbReference>
<gene>
    <name evidence="2" type="primary">TSC2_3</name>
    <name evidence="2" type="ORF">OS493_018056</name>
</gene>
<evidence type="ECO:0000313" key="3">
    <source>
        <dbReference type="Proteomes" id="UP001163046"/>
    </source>
</evidence>
<feature type="compositionally biased region" description="Polar residues" evidence="1">
    <location>
        <begin position="295"/>
        <end position="305"/>
    </location>
</feature>
<comment type="caution">
    <text evidence="2">The sequence shown here is derived from an EMBL/GenBank/DDBJ whole genome shotgun (WGS) entry which is preliminary data.</text>
</comment>
<evidence type="ECO:0000256" key="1">
    <source>
        <dbReference type="SAM" id="MobiDB-lite"/>
    </source>
</evidence>
<feature type="compositionally biased region" description="Basic and acidic residues" evidence="1">
    <location>
        <begin position="327"/>
        <end position="343"/>
    </location>
</feature>
<dbReference type="OrthoDB" id="5797019at2759"/>
<dbReference type="GO" id="GO:0032007">
    <property type="term" value="P:negative regulation of TOR signaling"/>
    <property type="evidence" value="ECO:0007669"/>
    <property type="project" value="TreeGrafter"/>
</dbReference>
<feature type="non-terminal residue" evidence="2">
    <location>
        <position position="396"/>
    </location>
</feature>
<protein>
    <submittedName>
        <fullName evidence="2">Tuberous sclerosis 2-like protein</fullName>
    </submittedName>
</protein>
<feature type="region of interest" description="Disordered" evidence="1">
    <location>
        <begin position="377"/>
        <end position="396"/>
    </location>
</feature>
<dbReference type="GO" id="GO:0005634">
    <property type="term" value="C:nucleus"/>
    <property type="evidence" value="ECO:0007669"/>
    <property type="project" value="InterPro"/>
</dbReference>
<keyword evidence="3" id="KW-1185">Reference proteome</keyword>
<proteinExistence type="predicted"/>
<feature type="region of interest" description="Disordered" evidence="1">
    <location>
        <begin position="156"/>
        <end position="186"/>
    </location>
</feature>
<evidence type="ECO:0000313" key="2">
    <source>
        <dbReference type="EMBL" id="KAJ7372778.1"/>
    </source>
</evidence>
<reference evidence="2" key="1">
    <citation type="submission" date="2023-01" db="EMBL/GenBank/DDBJ databases">
        <title>Genome assembly of the deep-sea coral Lophelia pertusa.</title>
        <authorList>
            <person name="Herrera S."/>
            <person name="Cordes E."/>
        </authorList>
    </citation>
    <scope>NUCLEOTIDE SEQUENCE</scope>
    <source>
        <strain evidence="2">USNM1676648</strain>
        <tissue evidence="2">Polyp</tissue>
    </source>
</reference>
<dbReference type="Proteomes" id="UP001163046">
    <property type="component" value="Unassembled WGS sequence"/>
</dbReference>
<dbReference type="EMBL" id="MU826835">
    <property type="protein sequence ID" value="KAJ7372778.1"/>
    <property type="molecule type" value="Genomic_DNA"/>
</dbReference>
<sequence length="396" mass="43346">FELVRTLELGLVTKCAVLCVSSLTLLHHGNAGSHEKPSTSPFGPLDPDLRDGFYGKPLCWSSSQVWFTCLICTLVSRTVSTRACLPFVFPTLIPSNILSTPWTLAYHVIAAWFVRSRVAYRKSICWICEQVLTKKGNTVPDSGLKSSAIIPERYDSRPESPALTAASRSRSGSTNQPSPQVLHRSNSPVIHKETEAACELHAEMSEVCMDMMARYTFAPCMSQPNRTKAVEFMLASGYSRTWMISNTIVTITTSGTYIGLDGVCDNCLALRQRTAKAKVDTNVKQKNTAADGLTEDSTSQASSDQARGAVAGHATGTQAPANMEGSSKPDNKSHSVDSAKTADFRSSTVSDRRHSEPFVSYRSYQSTELSMCVPRLGRNLHPPTQRKHLLDHAHSE</sequence>